<dbReference type="GO" id="GO:0004930">
    <property type="term" value="F:G protein-coupled receptor activity"/>
    <property type="evidence" value="ECO:0007669"/>
    <property type="project" value="InterPro"/>
</dbReference>
<dbReference type="InterPro" id="IPR001828">
    <property type="entry name" value="ANF_lig-bd_rcpt"/>
</dbReference>
<keyword evidence="5 8" id="KW-0675">Receptor</keyword>
<dbReference type="PRINTS" id="PR00248">
    <property type="entry name" value="GPCRMGR"/>
</dbReference>
<keyword evidence="2" id="KW-0812">Transmembrane</keyword>
<dbReference type="Pfam" id="PF01094">
    <property type="entry name" value="ANF_receptor"/>
    <property type="match status" value="2"/>
</dbReference>
<feature type="domain" description="Receptor ligand binding region" evidence="7">
    <location>
        <begin position="367"/>
        <end position="467"/>
    </location>
</feature>
<dbReference type="InterPro" id="IPR028082">
    <property type="entry name" value="Peripla_BP_I"/>
</dbReference>
<dbReference type="GO" id="GO:0005886">
    <property type="term" value="C:plasma membrane"/>
    <property type="evidence" value="ECO:0007669"/>
    <property type="project" value="TreeGrafter"/>
</dbReference>
<dbReference type="PANTHER" id="PTHR24061">
    <property type="entry name" value="CALCIUM-SENSING RECEPTOR-RELATED"/>
    <property type="match status" value="1"/>
</dbReference>
<sequence length="643" mass="70549">MDGDYVIGGVFSIHYYMHTVKHNYTTMPEPLSCTGSIDSRELRFSRAMVFAIEQINNSTELLPGIKLGYEIYDSCASVPVAVHVAFQLSGGLDPVFNTGDKCSQSGMVMAVVGESGSTPSISMSRVIGPFNIPQVVVAFTSPGDMRILLEELSRKPSPPRQWIGSESWVTDPDMLRFSFCAGAIGFGIEKSVIPGLRDFLLDLSPSKVADSPLLTMFWEEAFNCRLVKSEATDRSVCDGTEDIKTLQSSYTDTSQLRCDKFTKLEAKECVKLADSEPLALQSGGHVVIGGLFPLHFVAPKQQNSYHSKPRKLQGTTRQPAFSMDGDYVIGGVFSIHSNMHTVKHNYTTMPEPLSCAGSLDSRELRLSRAMVFAIEQINNSTELLPRIKLGYEIYDSCSSVPVAVHVAFQLSGGLDPVFNTGDKCSQSGMVMAVVGESGSTPSISMSRVIGPFNIPQVVVAFISPGDMKILLEELSRKPSPPRQWIGSEAWVTDPDMLRFSFLAGAIGFGIEKSVIPSLRDFLLDLSPSKVADSPLLTMFWEEAFNCRLVKSEATDRSVCDGTEDIKTLQSSYTDTSQLRITNMVYKAVYAIAHAIHNAVCQKTDSTTQCDKFTKLEAKEEFLINRNLTWVEGGTQVRSPKAII</sequence>
<proteinExistence type="predicted"/>
<reference evidence="8" key="1">
    <citation type="submission" date="2023-04" db="EMBL/GenBank/DDBJ databases">
        <title>Chromosome-level genome of Chaenocephalus aceratus.</title>
        <authorList>
            <person name="Park H."/>
        </authorList>
    </citation>
    <scope>NUCLEOTIDE SEQUENCE</scope>
    <source>
        <strain evidence="8">DE</strain>
        <tissue evidence="8">Muscle</tissue>
    </source>
</reference>
<comment type="subcellular location">
    <subcellularLocation>
        <location evidence="1">Membrane</location>
        <topology evidence="1">Multi-pass membrane protein</topology>
    </subcellularLocation>
</comment>
<evidence type="ECO:0000256" key="2">
    <source>
        <dbReference type="ARBA" id="ARBA00022692"/>
    </source>
</evidence>
<protein>
    <submittedName>
        <fullName evidence="8">Vomeronasal type-2 receptor 1</fullName>
    </submittedName>
</protein>
<dbReference type="InterPro" id="IPR000068">
    <property type="entry name" value="GPCR_3_Ca_sens_rcpt-rel"/>
</dbReference>
<evidence type="ECO:0000256" key="4">
    <source>
        <dbReference type="ARBA" id="ARBA00023136"/>
    </source>
</evidence>
<keyword evidence="4" id="KW-0472">Membrane</keyword>
<dbReference type="InterPro" id="IPR000337">
    <property type="entry name" value="GPCR_3"/>
</dbReference>
<dbReference type="EMBL" id="JASDAP010000007">
    <property type="protein sequence ID" value="KAK1900465.1"/>
    <property type="molecule type" value="Genomic_DNA"/>
</dbReference>
<organism evidence="8 9">
    <name type="scientific">Dissostichus eleginoides</name>
    <name type="common">Patagonian toothfish</name>
    <name type="synonym">Dissostichus amissus</name>
    <dbReference type="NCBI Taxonomy" id="100907"/>
    <lineage>
        <taxon>Eukaryota</taxon>
        <taxon>Metazoa</taxon>
        <taxon>Chordata</taxon>
        <taxon>Craniata</taxon>
        <taxon>Vertebrata</taxon>
        <taxon>Euteleostomi</taxon>
        <taxon>Actinopterygii</taxon>
        <taxon>Neopterygii</taxon>
        <taxon>Teleostei</taxon>
        <taxon>Neoteleostei</taxon>
        <taxon>Acanthomorphata</taxon>
        <taxon>Eupercaria</taxon>
        <taxon>Perciformes</taxon>
        <taxon>Notothenioidei</taxon>
        <taxon>Nototheniidae</taxon>
        <taxon>Dissostichus</taxon>
    </lineage>
</organism>
<name>A0AAD9CE64_DISEL</name>
<gene>
    <name evidence="8" type="ORF">KUDE01_001252</name>
</gene>
<feature type="domain" description="Receptor ligand binding region" evidence="7">
    <location>
        <begin position="46"/>
        <end position="143"/>
    </location>
</feature>
<dbReference type="Proteomes" id="UP001228049">
    <property type="component" value="Unassembled WGS sequence"/>
</dbReference>
<dbReference type="PANTHER" id="PTHR24061:SF528">
    <property type="entry name" value="C-FAMILY ODORANT RECEPTOR OLFCD2-RELATED"/>
    <property type="match status" value="1"/>
</dbReference>
<keyword evidence="6" id="KW-0325">Glycoprotein</keyword>
<accession>A0AAD9CE64</accession>
<evidence type="ECO:0000256" key="3">
    <source>
        <dbReference type="ARBA" id="ARBA00022989"/>
    </source>
</evidence>
<evidence type="ECO:0000313" key="9">
    <source>
        <dbReference type="Proteomes" id="UP001228049"/>
    </source>
</evidence>
<evidence type="ECO:0000259" key="7">
    <source>
        <dbReference type="Pfam" id="PF01094"/>
    </source>
</evidence>
<dbReference type="SUPFAM" id="SSF53822">
    <property type="entry name" value="Periplasmic binding protein-like I"/>
    <property type="match status" value="2"/>
</dbReference>
<evidence type="ECO:0000256" key="6">
    <source>
        <dbReference type="ARBA" id="ARBA00023180"/>
    </source>
</evidence>
<keyword evidence="3" id="KW-1133">Transmembrane helix</keyword>
<dbReference type="AlphaFoldDB" id="A0AAD9CE64"/>
<evidence type="ECO:0000256" key="1">
    <source>
        <dbReference type="ARBA" id="ARBA00004141"/>
    </source>
</evidence>
<keyword evidence="9" id="KW-1185">Reference proteome</keyword>
<evidence type="ECO:0000313" key="8">
    <source>
        <dbReference type="EMBL" id="KAK1900465.1"/>
    </source>
</evidence>
<evidence type="ECO:0000256" key="5">
    <source>
        <dbReference type="ARBA" id="ARBA00023170"/>
    </source>
</evidence>
<comment type="caution">
    <text evidence="8">The sequence shown here is derived from an EMBL/GenBank/DDBJ whole genome shotgun (WGS) entry which is preliminary data.</text>
</comment>
<dbReference type="Gene3D" id="3.40.50.2300">
    <property type="match status" value="2"/>
</dbReference>